<evidence type="ECO:0000256" key="8">
    <source>
        <dbReference type="ARBA" id="ARBA00023136"/>
    </source>
</evidence>
<dbReference type="GO" id="GO:0005524">
    <property type="term" value="F:ATP binding"/>
    <property type="evidence" value="ECO:0007669"/>
    <property type="project" value="UniProtKB-KW"/>
</dbReference>
<dbReference type="SMART" id="SM00382">
    <property type="entry name" value="AAA"/>
    <property type="match status" value="2"/>
</dbReference>
<keyword evidence="2" id="KW-1003">Cell membrane</keyword>
<evidence type="ECO:0000256" key="3">
    <source>
        <dbReference type="ARBA" id="ARBA00022597"/>
    </source>
</evidence>
<dbReference type="Gene3D" id="3.40.50.300">
    <property type="entry name" value="P-loop containing nucleotide triphosphate hydrolases"/>
    <property type="match status" value="2"/>
</dbReference>
<keyword evidence="3" id="KW-0762">Sugar transport</keyword>
<dbReference type="PANTHER" id="PTHR43790">
    <property type="entry name" value="CARBOHYDRATE TRANSPORT ATP-BINDING PROTEIN MG119-RELATED"/>
    <property type="match status" value="1"/>
</dbReference>
<keyword evidence="7" id="KW-1278">Translocase</keyword>
<dbReference type="PANTHER" id="PTHR43790:SF3">
    <property type="entry name" value="D-ALLOSE IMPORT ATP-BINDING PROTEIN ALSA-RELATED"/>
    <property type="match status" value="1"/>
</dbReference>
<dbReference type="SUPFAM" id="SSF52540">
    <property type="entry name" value="P-loop containing nucleoside triphosphate hydrolases"/>
    <property type="match status" value="2"/>
</dbReference>
<keyword evidence="11" id="KW-1185">Reference proteome</keyword>
<dbReference type="InterPro" id="IPR027417">
    <property type="entry name" value="P-loop_NTPase"/>
</dbReference>
<keyword evidence="6 10" id="KW-0067">ATP-binding</keyword>
<evidence type="ECO:0000313" key="11">
    <source>
        <dbReference type="Proteomes" id="UP000031982"/>
    </source>
</evidence>
<keyword evidence="4" id="KW-0677">Repeat</keyword>
<name>A0ABR5AT69_BACBA</name>
<dbReference type="InterPro" id="IPR003593">
    <property type="entry name" value="AAA+_ATPase"/>
</dbReference>
<feature type="domain" description="ABC transporter" evidence="9">
    <location>
        <begin position="8"/>
        <end position="248"/>
    </location>
</feature>
<evidence type="ECO:0000256" key="4">
    <source>
        <dbReference type="ARBA" id="ARBA00022737"/>
    </source>
</evidence>
<organism evidence="10 11">
    <name type="scientific">Bacillus badius</name>
    <dbReference type="NCBI Taxonomy" id="1455"/>
    <lineage>
        <taxon>Bacteria</taxon>
        <taxon>Bacillati</taxon>
        <taxon>Bacillota</taxon>
        <taxon>Bacilli</taxon>
        <taxon>Bacillales</taxon>
        <taxon>Bacillaceae</taxon>
        <taxon>Pseudobacillus</taxon>
    </lineage>
</organism>
<evidence type="ECO:0000256" key="2">
    <source>
        <dbReference type="ARBA" id="ARBA00022475"/>
    </source>
</evidence>
<feature type="domain" description="ABC transporter" evidence="9">
    <location>
        <begin position="259"/>
        <end position="503"/>
    </location>
</feature>
<keyword evidence="8" id="KW-0472">Membrane</keyword>
<dbReference type="PROSITE" id="PS00211">
    <property type="entry name" value="ABC_TRANSPORTER_1"/>
    <property type="match status" value="1"/>
</dbReference>
<dbReference type="Pfam" id="PF00005">
    <property type="entry name" value="ABC_tran"/>
    <property type="match status" value="2"/>
</dbReference>
<dbReference type="PROSITE" id="PS50893">
    <property type="entry name" value="ABC_TRANSPORTER_2"/>
    <property type="match status" value="2"/>
</dbReference>
<dbReference type="InterPro" id="IPR003439">
    <property type="entry name" value="ABC_transporter-like_ATP-bd"/>
</dbReference>
<dbReference type="InterPro" id="IPR017871">
    <property type="entry name" value="ABC_transporter-like_CS"/>
</dbReference>
<evidence type="ECO:0000256" key="5">
    <source>
        <dbReference type="ARBA" id="ARBA00022741"/>
    </source>
</evidence>
<keyword evidence="1" id="KW-0813">Transport</keyword>
<evidence type="ECO:0000256" key="1">
    <source>
        <dbReference type="ARBA" id="ARBA00022448"/>
    </source>
</evidence>
<comment type="caution">
    <text evidence="10">The sequence shown here is derived from an EMBL/GenBank/DDBJ whole genome shotgun (WGS) entry which is preliminary data.</text>
</comment>
<dbReference type="Proteomes" id="UP000031982">
    <property type="component" value="Unassembled WGS sequence"/>
</dbReference>
<accession>A0ABR5AT69</accession>
<protein>
    <submittedName>
        <fullName evidence="10">Ribose ABC transport system, ATP-binding protein RbsA</fullName>
    </submittedName>
</protein>
<evidence type="ECO:0000259" key="9">
    <source>
        <dbReference type="PROSITE" id="PS50893"/>
    </source>
</evidence>
<dbReference type="CDD" id="cd03215">
    <property type="entry name" value="ABC_Carb_Monos_II"/>
    <property type="match status" value="1"/>
</dbReference>
<keyword evidence="5" id="KW-0547">Nucleotide-binding</keyword>
<evidence type="ECO:0000313" key="10">
    <source>
        <dbReference type="EMBL" id="KIL77358.1"/>
    </source>
</evidence>
<gene>
    <name evidence="10" type="ORF">SD77_1601</name>
</gene>
<sequence length="503" mass="55201">MKGTSTMIEMRNISIDFPGVAALKNVNFHVEKGTIHALIGANGAGKSTLMKVLSGAYGHYRGEIYFHGEQAAIRSPKDAKQFGVQMVYQEVDTALIPHLTVGENIMLEQMIHGMGRKQLIHWKQLHKQAADVLANLNVAISTHKRVDELTLAEKQMVLIARAISDQCSCLILDEPTAPLSQTETEELFRLIRLLKKKEVAIIFISHRLPELFAICEEIAVMRNGELVMKEKTALTSPDDVIEQMLGKTLDEQYPSRQPSTGETILEVKNLSDDHMVKNLNIEVRKGEIIGIAGLVGAGKTEICQALFGASLQTSGAIFIRGQKVNIASPTDAVRHGMVLVPEERRKEGMIISESVATNLTVSAMSRFSKLFSFIDFKKEKRAAEDMIQRLGIVTPSAEAKVANLSGGNQQKVVIGKWLLGEADIYIFDEPTKGVDIGAKREIFGLITELAKQGKGVIYASSELADIVGMTDRVYVVYDGEAVKEVPTSSTSEAEILYYSTGGK</sequence>
<proteinExistence type="predicted"/>
<evidence type="ECO:0000256" key="6">
    <source>
        <dbReference type="ARBA" id="ARBA00022840"/>
    </source>
</evidence>
<evidence type="ECO:0000256" key="7">
    <source>
        <dbReference type="ARBA" id="ARBA00022967"/>
    </source>
</evidence>
<dbReference type="InterPro" id="IPR050107">
    <property type="entry name" value="ABC_carbohydrate_import_ATPase"/>
</dbReference>
<reference evidence="10 11" key="1">
    <citation type="submission" date="2015-01" db="EMBL/GenBank/DDBJ databases">
        <title>Genome Assembly of Bacillus badius MTCC 1458.</title>
        <authorList>
            <person name="Verma A."/>
            <person name="Khatri I."/>
            <person name="Mual P."/>
            <person name="Subramanian S."/>
            <person name="Krishnamurthi S."/>
        </authorList>
    </citation>
    <scope>NUCLEOTIDE SEQUENCE [LARGE SCALE GENOMIC DNA]</scope>
    <source>
        <strain evidence="10 11">MTCC 1458</strain>
    </source>
</reference>
<dbReference type="EMBL" id="JXLP01000015">
    <property type="protein sequence ID" value="KIL77358.1"/>
    <property type="molecule type" value="Genomic_DNA"/>
</dbReference>
<dbReference type="CDD" id="cd03216">
    <property type="entry name" value="ABC_Carb_Monos_I"/>
    <property type="match status" value="1"/>
</dbReference>